<name>A0A0G0WID6_9BACT</name>
<dbReference type="SUPFAM" id="SSF103256">
    <property type="entry name" value="Hypothetical protein TM0160"/>
    <property type="match status" value="1"/>
</dbReference>
<organism evidence="2 3">
    <name type="scientific">Candidatus Yanofskybacteria bacterium GW2011_GWA1_41_6</name>
    <dbReference type="NCBI Taxonomy" id="1619020"/>
    <lineage>
        <taxon>Bacteria</taxon>
        <taxon>Candidatus Yanofskyibacteriota</taxon>
    </lineage>
</organism>
<feature type="domain" description="BFN" evidence="1">
    <location>
        <begin position="1"/>
        <end position="134"/>
    </location>
</feature>
<evidence type="ECO:0000259" key="1">
    <source>
        <dbReference type="PROSITE" id="PS51658"/>
    </source>
</evidence>
<evidence type="ECO:0000313" key="3">
    <source>
        <dbReference type="Proteomes" id="UP000034380"/>
    </source>
</evidence>
<proteinExistence type="predicted"/>
<comment type="caution">
    <text evidence="2">The sequence shown here is derived from an EMBL/GenBank/DDBJ whole genome shotgun (WGS) entry which is preliminary data.</text>
</comment>
<dbReference type="GO" id="GO:0004518">
    <property type="term" value="F:nuclease activity"/>
    <property type="evidence" value="ECO:0007669"/>
    <property type="project" value="InterPro"/>
</dbReference>
<dbReference type="Pfam" id="PF02577">
    <property type="entry name" value="BFN_dom"/>
    <property type="match status" value="1"/>
</dbReference>
<dbReference type="EMBL" id="LCBQ01000038">
    <property type="protein sequence ID" value="KKS12630.1"/>
    <property type="molecule type" value="Genomic_DNA"/>
</dbReference>
<reference evidence="2 3" key="1">
    <citation type="journal article" date="2015" name="Nature">
        <title>rRNA introns, odd ribosomes, and small enigmatic genomes across a large radiation of phyla.</title>
        <authorList>
            <person name="Brown C.T."/>
            <person name="Hug L.A."/>
            <person name="Thomas B.C."/>
            <person name="Sharon I."/>
            <person name="Castelle C.J."/>
            <person name="Singh A."/>
            <person name="Wilkins M.J."/>
            <person name="Williams K.H."/>
            <person name="Banfield J.F."/>
        </authorList>
    </citation>
    <scope>NUCLEOTIDE SEQUENCE [LARGE SCALE GENOMIC DNA]</scope>
</reference>
<dbReference type="AlphaFoldDB" id="A0A0G0WID6"/>
<dbReference type="Proteomes" id="UP000034380">
    <property type="component" value="Unassembled WGS sequence"/>
</dbReference>
<accession>A0A0G0WID6</accession>
<gene>
    <name evidence="2" type="ORF">UU70_C0038G0002</name>
</gene>
<sequence>MEILVEGPIISIIPADDCPVALLRKKGGTEELTVTLNVFSLQNMVMAIENIRSNRPTIHQLYVNSLETLGATVEKVVINDMVDGIYHSCIFIITQEGQTELIDAHVTDALIIATIKTCPIFVTEEVFKKLDREKMGTQNKILAIKAAKMLENFDSDRLIRH</sequence>
<dbReference type="InterPro" id="IPR003729">
    <property type="entry name" value="Bi_nuclease_dom"/>
</dbReference>
<protein>
    <recommendedName>
        <fullName evidence="1">BFN domain-containing protein</fullName>
    </recommendedName>
</protein>
<dbReference type="PROSITE" id="PS51658">
    <property type="entry name" value="BFN"/>
    <property type="match status" value="1"/>
</dbReference>
<dbReference type="InterPro" id="IPR036104">
    <property type="entry name" value="BFN_sf"/>
</dbReference>
<evidence type="ECO:0000313" key="2">
    <source>
        <dbReference type="EMBL" id="KKS12630.1"/>
    </source>
</evidence>
<dbReference type="Gene3D" id="3.10.690.10">
    <property type="entry name" value="Bifunctional nuclease domain"/>
    <property type="match status" value="1"/>
</dbReference>